<dbReference type="EMBL" id="KZ819196">
    <property type="protein sequence ID" value="PWY99112.1"/>
    <property type="molecule type" value="Genomic_DNA"/>
</dbReference>
<proteinExistence type="predicted"/>
<dbReference type="Pfam" id="PF10013">
    <property type="entry name" value="DUF2256"/>
    <property type="match status" value="1"/>
</dbReference>
<dbReference type="InParanoid" id="A0A317XMT2"/>
<evidence type="ECO:0000313" key="2">
    <source>
        <dbReference type="EMBL" id="PWY99112.1"/>
    </source>
</evidence>
<dbReference type="PANTHER" id="PTHR37463:SF1">
    <property type="entry name" value="DUF2256 DOMAIN-CONTAINING PROTEIN"/>
    <property type="match status" value="1"/>
</dbReference>
<dbReference type="Proteomes" id="UP000246740">
    <property type="component" value="Unassembled WGS sequence"/>
</dbReference>
<feature type="region of interest" description="Disordered" evidence="1">
    <location>
        <begin position="152"/>
        <end position="220"/>
    </location>
</feature>
<accession>A0A317XMT2</accession>
<sequence length="278" mass="30165">MAKKSARALAAASTSSSYFNDDVSASQVRATSSSSRSTAPLSELSPKSCLTCGRVITPRAKWAKDWNGIKYCSDRCRSSRPGRVVATLQASLLPATLEEQLPDGCLTRSGTDSLVKIDIELLVEAVILRNANESGKAGKPLEDIEAEVRSLLSHDGDIEPRPDGSKPSDESENDDDALKQQRNSMEERSRSSSSNEPAPSDRNPLWKALDSPPGFRERVRRAARRLALGITHESDPWQTTKVTTEQGTIQVLQLGKVISTVEGLSHAKGTIHVRSKSD</sequence>
<evidence type="ECO:0000256" key="1">
    <source>
        <dbReference type="SAM" id="MobiDB-lite"/>
    </source>
</evidence>
<reference evidence="2 3" key="1">
    <citation type="journal article" date="2018" name="Mol. Biol. Evol.">
        <title>Broad Genomic Sampling Reveals a Smut Pathogenic Ancestry of the Fungal Clade Ustilaginomycotina.</title>
        <authorList>
            <person name="Kijpornyongpan T."/>
            <person name="Mondo S.J."/>
            <person name="Barry K."/>
            <person name="Sandor L."/>
            <person name="Lee J."/>
            <person name="Lipzen A."/>
            <person name="Pangilinan J."/>
            <person name="LaButti K."/>
            <person name="Hainaut M."/>
            <person name="Henrissat B."/>
            <person name="Grigoriev I.V."/>
            <person name="Spatafora J.W."/>
            <person name="Aime M.C."/>
        </authorList>
    </citation>
    <scope>NUCLEOTIDE SEQUENCE [LARGE SCALE GENOMIC DNA]</scope>
    <source>
        <strain evidence="2 3">MCA 3645</strain>
    </source>
</reference>
<dbReference type="OrthoDB" id="537467at2759"/>
<feature type="region of interest" description="Disordered" evidence="1">
    <location>
        <begin position="1"/>
        <end position="24"/>
    </location>
</feature>
<keyword evidence="3" id="KW-1185">Reference proteome</keyword>
<dbReference type="PANTHER" id="PTHR37463">
    <property type="entry name" value="GSL3115 PROTEIN"/>
    <property type="match status" value="1"/>
</dbReference>
<feature type="compositionally biased region" description="Low complexity" evidence="1">
    <location>
        <begin position="7"/>
        <end position="24"/>
    </location>
</feature>
<evidence type="ECO:0000313" key="3">
    <source>
        <dbReference type="Proteomes" id="UP000246740"/>
    </source>
</evidence>
<name>A0A317XMT2_9BASI</name>
<feature type="compositionally biased region" description="Basic and acidic residues" evidence="1">
    <location>
        <begin position="176"/>
        <end position="190"/>
    </location>
</feature>
<dbReference type="AlphaFoldDB" id="A0A317XMT2"/>
<organism evidence="2 3">
    <name type="scientific">Testicularia cyperi</name>
    <dbReference type="NCBI Taxonomy" id="1882483"/>
    <lineage>
        <taxon>Eukaryota</taxon>
        <taxon>Fungi</taxon>
        <taxon>Dikarya</taxon>
        <taxon>Basidiomycota</taxon>
        <taxon>Ustilaginomycotina</taxon>
        <taxon>Ustilaginomycetes</taxon>
        <taxon>Ustilaginales</taxon>
        <taxon>Anthracoideaceae</taxon>
        <taxon>Testicularia</taxon>
    </lineage>
</organism>
<dbReference type="InterPro" id="IPR017136">
    <property type="entry name" value="UCP037205"/>
</dbReference>
<gene>
    <name evidence="2" type="ORF">BCV70DRAFT_201332</name>
</gene>
<feature type="compositionally biased region" description="Basic and acidic residues" evidence="1">
    <location>
        <begin position="152"/>
        <end position="169"/>
    </location>
</feature>
<protein>
    <submittedName>
        <fullName evidence="2">Uncharacterized protein</fullName>
    </submittedName>
</protein>